<keyword evidence="4" id="KW-0564">Palmitate</keyword>
<evidence type="ECO:0000256" key="4">
    <source>
        <dbReference type="ARBA" id="ARBA00023139"/>
    </source>
</evidence>
<dbReference type="PATRIC" id="fig|1076.23.peg.5030"/>
<dbReference type="NCBIfam" id="NF047847">
    <property type="entry name" value="SS_mature_LptM"/>
    <property type="match status" value="1"/>
</dbReference>
<comment type="subcellular location">
    <subcellularLocation>
        <location evidence="1">Cell outer membrane</location>
        <topology evidence="1">Lipid-anchor</topology>
    </subcellularLocation>
</comment>
<accession>A0A0D7EED2</accession>
<gene>
    <name evidence="8" type="ORF">OO17_21500</name>
</gene>
<protein>
    <recommendedName>
        <fullName evidence="10">Lipoprotein</fullName>
    </recommendedName>
</protein>
<keyword evidence="3" id="KW-0472">Membrane</keyword>
<dbReference type="EMBL" id="JXXE01000466">
    <property type="protein sequence ID" value="KIZ39103.1"/>
    <property type="molecule type" value="Genomic_DNA"/>
</dbReference>
<evidence type="ECO:0000256" key="5">
    <source>
        <dbReference type="ARBA" id="ARBA00023237"/>
    </source>
</evidence>
<evidence type="ECO:0000256" key="7">
    <source>
        <dbReference type="SAM" id="MobiDB-lite"/>
    </source>
</evidence>
<dbReference type="Pfam" id="PF13627">
    <property type="entry name" value="LptM_cons"/>
    <property type="match status" value="1"/>
</dbReference>
<evidence type="ECO:0008006" key="10">
    <source>
        <dbReference type="Google" id="ProtNLM"/>
    </source>
</evidence>
<keyword evidence="6" id="KW-0449">Lipoprotein</keyword>
<comment type="caution">
    <text evidence="8">The sequence shown here is derived from an EMBL/GenBank/DDBJ whole genome shotgun (WGS) entry which is preliminary data.</text>
</comment>
<proteinExistence type="predicted"/>
<dbReference type="GO" id="GO:0009279">
    <property type="term" value="C:cell outer membrane"/>
    <property type="evidence" value="ECO:0007669"/>
    <property type="project" value="UniProtKB-SubCell"/>
</dbReference>
<sequence length="88" mass="8947">MGEIDVNRSASPSRWAILVVVAATLALAGCGRKAGLDLPPGAAGAATPAAEPEPASKGTLFDPSYGTNSDPRATRGQKKSFILDPLLD</sequence>
<name>A0A0D7EED2_RHOPL</name>
<dbReference type="AlphaFoldDB" id="A0A0D7EED2"/>
<feature type="region of interest" description="Disordered" evidence="7">
    <location>
        <begin position="38"/>
        <end position="88"/>
    </location>
</feature>
<evidence type="ECO:0000256" key="2">
    <source>
        <dbReference type="ARBA" id="ARBA00022729"/>
    </source>
</evidence>
<evidence type="ECO:0000256" key="3">
    <source>
        <dbReference type="ARBA" id="ARBA00023136"/>
    </source>
</evidence>
<evidence type="ECO:0000313" key="8">
    <source>
        <dbReference type="EMBL" id="KIZ39103.1"/>
    </source>
</evidence>
<organism evidence="8 9">
    <name type="scientific">Rhodopseudomonas palustris</name>
    <dbReference type="NCBI Taxonomy" id="1076"/>
    <lineage>
        <taxon>Bacteria</taxon>
        <taxon>Pseudomonadati</taxon>
        <taxon>Pseudomonadota</taxon>
        <taxon>Alphaproteobacteria</taxon>
        <taxon>Hyphomicrobiales</taxon>
        <taxon>Nitrobacteraceae</taxon>
        <taxon>Rhodopseudomonas</taxon>
    </lineage>
</organism>
<evidence type="ECO:0000256" key="1">
    <source>
        <dbReference type="ARBA" id="ARBA00004459"/>
    </source>
</evidence>
<keyword evidence="5" id="KW-0998">Cell outer membrane</keyword>
<keyword evidence="2" id="KW-0732">Signal</keyword>
<evidence type="ECO:0000313" key="9">
    <source>
        <dbReference type="Proteomes" id="UP000032515"/>
    </source>
</evidence>
<dbReference type="InterPro" id="IPR032831">
    <property type="entry name" value="LptM_cons"/>
</dbReference>
<feature type="compositionally biased region" description="Low complexity" evidence="7">
    <location>
        <begin position="39"/>
        <end position="55"/>
    </location>
</feature>
<dbReference type="Proteomes" id="UP000032515">
    <property type="component" value="Unassembled WGS sequence"/>
</dbReference>
<evidence type="ECO:0000256" key="6">
    <source>
        <dbReference type="ARBA" id="ARBA00023288"/>
    </source>
</evidence>
<reference evidence="8 9" key="1">
    <citation type="submission" date="2014-11" db="EMBL/GenBank/DDBJ databases">
        <title>Genomics and ecophysiology of heterotrophic nitrogen fixing bacteria isolated from estuarine surface water.</title>
        <authorList>
            <person name="Bentzon-Tilia M."/>
            <person name="Severin I."/>
            <person name="Hansen L.H."/>
            <person name="Riemann L."/>
        </authorList>
    </citation>
    <scope>NUCLEOTIDE SEQUENCE [LARGE SCALE GENOMIC DNA]</scope>
    <source>
        <strain evidence="8 9">BAL398</strain>
    </source>
</reference>